<comment type="caution">
    <text evidence="4">The sequence shown here is derived from an EMBL/GenBank/DDBJ whole genome shotgun (WGS) entry which is preliminary data.</text>
</comment>
<dbReference type="Gene3D" id="1.25.40.570">
    <property type="match status" value="1"/>
</dbReference>
<keyword evidence="5" id="KW-1185">Reference proteome</keyword>
<dbReference type="Pfam" id="PF18055">
    <property type="entry name" value="RPN6_N"/>
    <property type="match status" value="1"/>
</dbReference>
<dbReference type="SUPFAM" id="SSF46785">
    <property type="entry name" value="Winged helix' DNA-binding domain"/>
    <property type="match status" value="1"/>
</dbReference>
<organism evidence="4 5">
    <name type="scientific">Truncatella angustata</name>
    <dbReference type="NCBI Taxonomy" id="152316"/>
    <lineage>
        <taxon>Eukaryota</taxon>
        <taxon>Fungi</taxon>
        <taxon>Dikarya</taxon>
        <taxon>Ascomycota</taxon>
        <taxon>Pezizomycotina</taxon>
        <taxon>Sordariomycetes</taxon>
        <taxon>Xylariomycetidae</taxon>
        <taxon>Amphisphaeriales</taxon>
        <taxon>Sporocadaceae</taxon>
        <taxon>Truncatella</taxon>
    </lineage>
</organism>
<evidence type="ECO:0000256" key="2">
    <source>
        <dbReference type="ARBA" id="ARBA00022942"/>
    </source>
</evidence>
<evidence type="ECO:0000256" key="1">
    <source>
        <dbReference type="ARBA" id="ARBA00007454"/>
    </source>
</evidence>
<dbReference type="Pfam" id="PF18503">
    <property type="entry name" value="RPN6_C_helix"/>
    <property type="match status" value="1"/>
</dbReference>
<name>A0A9P9A033_9PEZI</name>
<feature type="domain" description="PCI" evidence="3">
    <location>
        <begin position="222"/>
        <end position="391"/>
    </location>
</feature>
<dbReference type="InterPro" id="IPR000717">
    <property type="entry name" value="PCI_dom"/>
</dbReference>
<dbReference type="SMART" id="SM00088">
    <property type="entry name" value="PINT"/>
    <property type="match status" value="1"/>
</dbReference>
<dbReference type="EMBL" id="JAGPXC010000002">
    <property type="protein sequence ID" value="KAH6656853.1"/>
    <property type="molecule type" value="Genomic_DNA"/>
</dbReference>
<proteinExistence type="inferred from homology"/>
<dbReference type="GO" id="GO:0000502">
    <property type="term" value="C:proteasome complex"/>
    <property type="evidence" value="ECO:0007669"/>
    <property type="project" value="UniProtKB-KW"/>
</dbReference>
<accession>A0A9P9A033</accession>
<evidence type="ECO:0000313" key="5">
    <source>
        <dbReference type="Proteomes" id="UP000758603"/>
    </source>
</evidence>
<keyword evidence="2" id="KW-0647">Proteasome</keyword>
<dbReference type="GeneID" id="70135591"/>
<dbReference type="RefSeq" id="XP_045961087.1">
    <property type="nucleotide sequence ID" value="XM_046106700.1"/>
</dbReference>
<dbReference type="InterPro" id="IPR040780">
    <property type="entry name" value="Rpn6_C_helix"/>
</dbReference>
<evidence type="ECO:0000313" key="4">
    <source>
        <dbReference type="EMBL" id="KAH6656853.1"/>
    </source>
</evidence>
<dbReference type="AlphaFoldDB" id="A0A9P9A033"/>
<dbReference type="Proteomes" id="UP000758603">
    <property type="component" value="Unassembled WGS sequence"/>
</dbReference>
<gene>
    <name evidence="4" type="ORF">BKA67DRAFT_655157</name>
</gene>
<dbReference type="InterPro" id="IPR040773">
    <property type="entry name" value="Rpn6_N"/>
</dbReference>
<sequence>MAASIPSVKEAQTLESTDPRKAEAIYKDIISKPPSVNSDAAIKEYETALLRLGGLYRDEKKSQDLVDLITTSRTILSSFAKAKTAKLVRQLLDFFNDIPKSTDTQISITKSCIEWATSERRTFLRQNLETRLVSLYMAKQSYYEALTLINGLLKELKRLDDKLVLVEVQLLESRVYHALGNTSKARAALTSARTSAASVYTPPLLQANLDMQSGMLHTMDQDFNTAFSYFIEALDGYHTQDETAKATAALQYMLLCKIMLNLADDVNNLMASKQAQKYAGQNLEAMKAIARAHNNRSLEEYERALGAYKYELGSDAFIRNHLRRLYDTMLEQNLIKVIEPFSRVEISHIAQLVGLDTQQIERKLSQMILDKVIIGVLDQGAGCLIIFDETQRDESYDAALTTIEKLGNVVDVLYANQASLLE</sequence>
<dbReference type="FunFam" id="1.25.40.570:FF:000010">
    <property type="entry name" value="26S proteasome regulatory subunit RPN6"/>
    <property type="match status" value="1"/>
</dbReference>
<comment type="similarity">
    <text evidence="1">Belongs to the proteasome subunit S9 family.</text>
</comment>
<dbReference type="InterPro" id="IPR036390">
    <property type="entry name" value="WH_DNA-bd_sf"/>
</dbReference>
<dbReference type="InterPro" id="IPR050871">
    <property type="entry name" value="26S_Proteasome/COP9_Components"/>
</dbReference>
<protein>
    <recommendedName>
        <fullName evidence="3">PCI domain-containing protein</fullName>
    </recommendedName>
</protein>
<dbReference type="PANTHER" id="PTHR10678">
    <property type="entry name" value="26S PROTEASOME NON-ATPASE REGULATORY SUBUNIT 11/COP9 SIGNALOSOME COMPLEX SUBUNIT 2"/>
    <property type="match status" value="1"/>
</dbReference>
<dbReference type="PROSITE" id="PS50250">
    <property type="entry name" value="PCI"/>
    <property type="match status" value="1"/>
</dbReference>
<dbReference type="SMART" id="SM00753">
    <property type="entry name" value="PAM"/>
    <property type="match status" value="1"/>
</dbReference>
<dbReference type="OrthoDB" id="1418352at2759"/>
<dbReference type="Pfam" id="PF01399">
    <property type="entry name" value="PCI"/>
    <property type="match status" value="1"/>
</dbReference>
<evidence type="ECO:0000259" key="3">
    <source>
        <dbReference type="PROSITE" id="PS50250"/>
    </source>
</evidence>
<reference evidence="4" key="1">
    <citation type="journal article" date="2021" name="Nat. Commun.">
        <title>Genetic determinants of endophytism in the Arabidopsis root mycobiome.</title>
        <authorList>
            <person name="Mesny F."/>
            <person name="Miyauchi S."/>
            <person name="Thiergart T."/>
            <person name="Pickel B."/>
            <person name="Atanasova L."/>
            <person name="Karlsson M."/>
            <person name="Huettel B."/>
            <person name="Barry K.W."/>
            <person name="Haridas S."/>
            <person name="Chen C."/>
            <person name="Bauer D."/>
            <person name="Andreopoulos W."/>
            <person name="Pangilinan J."/>
            <person name="LaButti K."/>
            <person name="Riley R."/>
            <person name="Lipzen A."/>
            <person name="Clum A."/>
            <person name="Drula E."/>
            <person name="Henrissat B."/>
            <person name="Kohler A."/>
            <person name="Grigoriev I.V."/>
            <person name="Martin F.M."/>
            <person name="Hacquard S."/>
        </authorList>
    </citation>
    <scope>NUCLEOTIDE SEQUENCE</scope>
    <source>
        <strain evidence="4">MPI-SDFR-AT-0073</strain>
    </source>
</reference>